<dbReference type="Proteomes" id="UP001597145">
    <property type="component" value="Unassembled WGS sequence"/>
</dbReference>
<comment type="caution">
    <text evidence="2">The sequence shown here is derived from an EMBL/GenBank/DDBJ whole genome shotgun (WGS) entry which is preliminary data.</text>
</comment>
<keyword evidence="3" id="KW-1185">Reference proteome</keyword>
<dbReference type="InterPro" id="IPR036390">
    <property type="entry name" value="WH_DNA-bd_sf"/>
</dbReference>
<evidence type="ECO:0000313" key="3">
    <source>
        <dbReference type="Proteomes" id="UP001597145"/>
    </source>
</evidence>
<dbReference type="PANTHER" id="PTHR33164">
    <property type="entry name" value="TRANSCRIPTIONAL REGULATOR, MARR FAMILY"/>
    <property type="match status" value="1"/>
</dbReference>
<feature type="domain" description="HTH marR-type" evidence="1">
    <location>
        <begin position="5"/>
        <end position="137"/>
    </location>
</feature>
<dbReference type="PROSITE" id="PS50995">
    <property type="entry name" value="HTH_MARR_2"/>
    <property type="match status" value="1"/>
</dbReference>
<evidence type="ECO:0000259" key="1">
    <source>
        <dbReference type="PROSITE" id="PS50995"/>
    </source>
</evidence>
<accession>A0ABW4FVJ8</accession>
<evidence type="ECO:0000313" key="2">
    <source>
        <dbReference type="EMBL" id="MFD1534488.1"/>
    </source>
</evidence>
<protein>
    <submittedName>
        <fullName evidence="2">MarR family winged helix-turn-helix transcriptional regulator</fullName>
    </submittedName>
</protein>
<dbReference type="Pfam" id="PF12802">
    <property type="entry name" value="MarR_2"/>
    <property type="match status" value="1"/>
</dbReference>
<dbReference type="InterPro" id="IPR039422">
    <property type="entry name" value="MarR/SlyA-like"/>
</dbReference>
<dbReference type="InterPro" id="IPR036388">
    <property type="entry name" value="WH-like_DNA-bd_sf"/>
</dbReference>
<dbReference type="Gene3D" id="1.10.10.10">
    <property type="entry name" value="Winged helix-like DNA-binding domain superfamily/Winged helix DNA-binding domain"/>
    <property type="match status" value="1"/>
</dbReference>
<dbReference type="PANTHER" id="PTHR33164:SF99">
    <property type="entry name" value="MARR FAMILY REGULATORY PROTEIN"/>
    <property type="match status" value="1"/>
</dbReference>
<sequence length="151" mass="16405">MSEQRHDLGAAFAWLARAMIDAEAPVLRAHDVEMWDYAVLGALEDGPAPTQSELAETVGRDKTRLIPILDRLEARGLLRRTPDPADRRNRVVALTAGGRDLVRSCRAGVRAVEADLLSELEPAERAVFVGALERLADAVHPRRGHASGGGR</sequence>
<dbReference type="SMART" id="SM00347">
    <property type="entry name" value="HTH_MARR"/>
    <property type="match status" value="1"/>
</dbReference>
<dbReference type="InterPro" id="IPR000835">
    <property type="entry name" value="HTH_MarR-typ"/>
</dbReference>
<dbReference type="RefSeq" id="WP_343976117.1">
    <property type="nucleotide sequence ID" value="NZ_BAAAJG010000008.1"/>
</dbReference>
<gene>
    <name evidence="2" type="ORF">ACFSCY_34215</name>
</gene>
<reference evidence="3" key="1">
    <citation type="journal article" date="2019" name="Int. J. Syst. Evol. Microbiol.">
        <title>The Global Catalogue of Microorganisms (GCM) 10K type strain sequencing project: providing services to taxonomists for standard genome sequencing and annotation.</title>
        <authorList>
            <consortium name="The Broad Institute Genomics Platform"/>
            <consortium name="The Broad Institute Genome Sequencing Center for Infectious Disease"/>
            <person name="Wu L."/>
            <person name="Ma J."/>
        </authorList>
    </citation>
    <scope>NUCLEOTIDE SEQUENCE [LARGE SCALE GENOMIC DNA]</scope>
    <source>
        <strain evidence="3">JCM 12165</strain>
    </source>
</reference>
<proteinExistence type="predicted"/>
<dbReference type="SUPFAM" id="SSF46785">
    <property type="entry name" value="Winged helix' DNA-binding domain"/>
    <property type="match status" value="1"/>
</dbReference>
<name>A0ABW4FVJ8_9PSEU</name>
<dbReference type="PRINTS" id="PR00598">
    <property type="entry name" value="HTHMARR"/>
</dbReference>
<organism evidence="2 3">
    <name type="scientific">Pseudonocardia aurantiaca</name>
    <dbReference type="NCBI Taxonomy" id="75290"/>
    <lineage>
        <taxon>Bacteria</taxon>
        <taxon>Bacillati</taxon>
        <taxon>Actinomycetota</taxon>
        <taxon>Actinomycetes</taxon>
        <taxon>Pseudonocardiales</taxon>
        <taxon>Pseudonocardiaceae</taxon>
        <taxon>Pseudonocardia</taxon>
    </lineage>
</organism>
<dbReference type="EMBL" id="JBHUCP010000035">
    <property type="protein sequence ID" value="MFD1534488.1"/>
    <property type="molecule type" value="Genomic_DNA"/>
</dbReference>